<comment type="caution">
    <text evidence="4">Lacks conserved residue(s) required for the propagation of feature annotation.</text>
</comment>
<dbReference type="SUPFAM" id="SSF55486">
    <property type="entry name" value="Metalloproteases ('zincins'), catalytic domain"/>
    <property type="match status" value="1"/>
</dbReference>
<dbReference type="Pfam" id="PF13948">
    <property type="entry name" value="DUF4215"/>
    <property type="match status" value="1"/>
</dbReference>
<protein>
    <recommendedName>
        <fullName evidence="5">Metalloendopeptidase</fullName>
        <ecNumber evidence="5">3.4.24.-</ecNumber>
    </recommendedName>
</protein>
<feature type="binding site" evidence="4">
    <location>
        <position position="219"/>
    </location>
    <ligand>
        <name>Zn(2+)</name>
        <dbReference type="ChEBI" id="CHEBI:29105"/>
        <note>catalytic</note>
    </ligand>
</feature>
<organism evidence="7 8">
    <name type="scientific">Pseudopithomyces chartarum</name>
    <dbReference type="NCBI Taxonomy" id="1892770"/>
    <lineage>
        <taxon>Eukaryota</taxon>
        <taxon>Fungi</taxon>
        <taxon>Dikarya</taxon>
        <taxon>Ascomycota</taxon>
        <taxon>Pezizomycotina</taxon>
        <taxon>Dothideomycetes</taxon>
        <taxon>Pleosporomycetidae</taxon>
        <taxon>Pleosporales</taxon>
        <taxon>Massarineae</taxon>
        <taxon>Didymosphaeriaceae</taxon>
        <taxon>Pseudopithomyces</taxon>
    </lineage>
</organism>
<dbReference type="GO" id="GO:0004222">
    <property type="term" value="F:metalloendopeptidase activity"/>
    <property type="evidence" value="ECO:0007669"/>
    <property type="project" value="UniProtKB-UniRule"/>
</dbReference>
<keyword evidence="4 5" id="KW-0482">Metalloprotease</keyword>
<reference evidence="7 8" key="1">
    <citation type="submission" date="2021-02" db="EMBL/GenBank/DDBJ databases">
        <title>Genome assembly of Pseudopithomyces chartarum.</title>
        <authorList>
            <person name="Jauregui R."/>
            <person name="Singh J."/>
            <person name="Voisey C."/>
        </authorList>
    </citation>
    <scope>NUCLEOTIDE SEQUENCE [LARGE SCALE GENOMIC DNA]</scope>
    <source>
        <strain evidence="7 8">AGR01</strain>
    </source>
</reference>
<dbReference type="InterPro" id="IPR001506">
    <property type="entry name" value="Peptidase_M12A"/>
</dbReference>
<accession>A0AAN6M3Y3</accession>
<dbReference type="InterPro" id="IPR006026">
    <property type="entry name" value="Peptidase_Metallo"/>
</dbReference>
<dbReference type="PROSITE" id="PS51864">
    <property type="entry name" value="ASTACIN"/>
    <property type="match status" value="1"/>
</dbReference>
<feature type="domain" description="Peptidase M12A" evidence="6">
    <location>
        <begin position="114"/>
        <end position="333"/>
    </location>
</feature>
<comment type="caution">
    <text evidence="7">The sequence shown here is derived from an EMBL/GenBank/DDBJ whole genome shotgun (WGS) entry which is preliminary data.</text>
</comment>
<gene>
    <name evidence="7" type="ORF">GRF29_8g1503961</name>
</gene>
<evidence type="ECO:0000313" key="8">
    <source>
        <dbReference type="Proteomes" id="UP001280581"/>
    </source>
</evidence>
<keyword evidence="8" id="KW-1185">Reference proteome</keyword>
<evidence type="ECO:0000313" key="7">
    <source>
        <dbReference type="EMBL" id="KAK3215914.1"/>
    </source>
</evidence>
<feature type="binding site" evidence="4">
    <location>
        <position position="225"/>
    </location>
    <ligand>
        <name>Zn(2+)</name>
        <dbReference type="ChEBI" id="CHEBI:29105"/>
        <note>catalytic</note>
    </ligand>
</feature>
<keyword evidence="1 5" id="KW-0732">Signal</keyword>
<dbReference type="SMART" id="SM00235">
    <property type="entry name" value="ZnMc"/>
    <property type="match status" value="1"/>
</dbReference>
<dbReference type="Proteomes" id="UP001280581">
    <property type="component" value="Unassembled WGS sequence"/>
</dbReference>
<keyword evidence="4 5" id="KW-0862">Zinc</keyword>
<dbReference type="InterPro" id="IPR011936">
    <property type="entry name" value="Myxo_disulph_rpt"/>
</dbReference>
<proteinExistence type="predicted"/>
<evidence type="ECO:0000256" key="4">
    <source>
        <dbReference type="PROSITE-ProRule" id="PRU01211"/>
    </source>
</evidence>
<keyword evidence="3" id="KW-1015">Disulfide bond</keyword>
<evidence type="ECO:0000256" key="2">
    <source>
        <dbReference type="ARBA" id="ARBA00022737"/>
    </source>
</evidence>
<evidence type="ECO:0000256" key="5">
    <source>
        <dbReference type="RuleBase" id="RU361183"/>
    </source>
</evidence>
<dbReference type="EMBL" id="WVTA01000002">
    <property type="protein sequence ID" value="KAK3215914.1"/>
    <property type="molecule type" value="Genomic_DNA"/>
</dbReference>
<comment type="cofactor">
    <cofactor evidence="4 5">
        <name>Zn(2+)</name>
        <dbReference type="ChEBI" id="CHEBI:29105"/>
    </cofactor>
    <text evidence="4 5">Binds 1 zinc ion per subunit.</text>
</comment>
<dbReference type="Gene3D" id="3.40.390.10">
    <property type="entry name" value="Collagenase (Catalytic Domain)"/>
    <property type="match status" value="1"/>
</dbReference>
<evidence type="ECO:0000256" key="3">
    <source>
        <dbReference type="ARBA" id="ARBA00023157"/>
    </source>
</evidence>
<name>A0AAN6M3Y3_9PLEO</name>
<feature type="binding site" evidence="4">
    <location>
        <position position="215"/>
    </location>
    <ligand>
        <name>Zn(2+)</name>
        <dbReference type="ChEBI" id="CHEBI:29105"/>
        <note>catalytic</note>
    </ligand>
</feature>
<dbReference type="PANTHER" id="PTHR10127">
    <property type="entry name" value="DISCOIDIN, CUB, EGF, LAMININ , AND ZINC METALLOPROTEASE DOMAIN CONTAINING"/>
    <property type="match status" value="1"/>
</dbReference>
<evidence type="ECO:0000256" key="1">
    <source>
        <dbReference type="ARBA" id="ARBA00022729"/>
    </source>
</evidence>
<dbReference type="GO" id="GO:0006508">
    <property type="term" value="P:proteolysis"/>
    <property type="evidence" value="ECO:0007669"/>
    <property type="project" value="UniProtKB-KW"/>
</dbReference>
<dbReference type="InterPro" id="IPR024079">
    <property type="entry name" value="MetalloPept_cat_dom_sf"/>
</dbReference>
<dbReference type="NCBIfam" id="TIGR02232">
    <property type="entry name" value="myxo_disulf_rpt"/>
    <property type="match status" value="1"/>
</dbReference>
<dbReference type="AlphaFoldDB" id="A0AAN6M3Y3"/>
<dbReference type="EC" id="3.4.24.-" evidence="5"/>
<keyword evidence="2" id="KW-0677">Repeat</keyword>
<sequence length="464" mass="50772">MVSSTTLATLLSGLVVPVFVQADPAASSLPDDVLPAANLTSDPIDREITTVEIPLDALPSLNNTSASGETANISYFPIEGLKEPLAVVYGDVILSTVPELLNQASNSNNSESKRALSIFRSGNVWPNGVVKYKWRSESAKNSGRLEAWTEATKRWTDLLPWLQFEEYPVSENLEEDILTLVDTTGQYACFSPIGQQWYGQMMLDDACGGAGTYTHELGHTLGLYHEQQRPDRDDYIIINCENVWDSSDGSPAVCGPDWCSGYGCNFYKLDPSVADWSGPYDSLSLMHYSPYEFAKSSGPAIEARPGVPTPQPHEFPTILDANRVCELYADQCTGVCGNGIIEPGEDCDDGNNFDGDGCSANCKTQRSCDVNICEPWRADSCHITTSCTALGGATQNGQFNHMCACRHGYKASKDNDPSLQVRLPWAHQKNRVFVRAGFSCDVLCDDWQLGTESCKEVQEEPACY</sequence>
<keyword evidence="4 5" id="KW-0378">Hydrolase</keyword>
<feature type="signal peptide" evidence="5">
    <location>
        <begin position="1"/>
        <end position="22"/>
    </location>
</feature>
<feature type="chain" id="PRO_5042664258" description="Metalloendopeptidase" evidence="5">
    <location>
        <begin position="23"/>
        <end position="464"/>
    </location>
</feature>
<evidence type="ECO:0000259" key="6">
    <source>
        <dbReference type="PROSITE" id="PS51864"/>
    </source>
</evidence>
<dbReference type="PANTHER" id="PTHR10127:SF850">
    <property type="entry name" value="METALLOENDOPEPTIDASE"/>
    <property type="match status" value="1"/>
</dbReference>
<keyword evidence="4 5" id="KW-0479">Metal-binding</keyword>
<dbReference type="PRINTS" id="PR00480">
    <property type="entry name" value="ASTACIN"/>
</dbReference>
<keyword evidence="4 5" id="KW-0645">Protease</keyword>
<dbReference type="GO" id="GO:0008270">
    <property type="term" value="F:zinc ion binding"/>
    <property type="evidence" value="ECO:0007669"/>
    <property type="project" value="UniProtKB-UniRule"/>
</dbReference>
<dbReference type="Pfam" id="PF01400">
    <property type="entry name" value="Astacin"/>
    <property type="match status" value="1"/>
</dbReference>
<feature type="active site" evidence="4">
    <location>
        <position position="216"/>
    </location>
</feature>